<evidence type="ECO:0000256" key="2">
    <source>
        <dbReference type="SAM" id="SignalP"/>
    </source>
</evidence>
<dbReference type="InterPro" id="IPR006170">
    <property type="entry name" value="PBP/GOBP"/>
</dbReference>
<dbReference type="SUPFAM" id="SSF47565">
    <property type="entry name" value="Insect pheromone/odorant-binding proteins"/>
    <property type="match status" value="1"/>
</dbReference>
<evidence type="ECO:0000256" key="1">
    <source>
        <dbReference type="ARBA" id="ARBA00022729"/>
    </source>
</evidence>
<dbReference type="GO" id="GO:0005615">
    <property type="term" value="C:extracellular space"/>
    <property type="evidence" value="ECO:0007669"/>
    <property type="project" value="TreeGrafter"/>
</dbReference>
<keyword evidence="1 2" id="KW-0732">Signal</keyword>
<protein>
    <submittedName>
        <fullName evidence="3">Odorant binding protein 7</fullName>
    </submittedName>
</protein>
<sequence>MKASAALTLVFLALAVFHCSEAKIDKAKKEAAIKKCQAETSASDEDVKKVRKEHVVPESEEGKCFIACGFNTYDMLKDNRINLEGVNAFFEKLYDEQEKRDIAIKAAASCAATESISGLNECHVAAKYFACLQRHPDFVKMKEDFDV</sequence>
<dbReference type="GO" id="GO:0007608">
    <property type="term" value="P:sensory perception of smell"/>
    <property type="evidence" value="ECO:0007669"/>
    <property type="project" value="TreeGrafter"/>
</dbReference>
<feature type="chain" id="PRO_5001931627" evidence="2">
    <location>
        <begin position="23"/>
        <end position="147"/>
    </location>
</feature>
<reference evidence="3" key="1">
    <citation type="submission" date="2013-01" db="EMBL/GenBank/DDBJ databases">
        <title>Comparative analysis of odorant-binding protein and chemosensory protein genes in three rice planthoppers, Nilaparvata lugens (Stal), Laodelphax striatellus (Fallen) and Sogatella furcifera (Horvath).</title>
        <authorList>
            <person name="Zhou W."/>
            <person name="Qian P."/>
            <person name="Zhou X."/>
            <person name="Zhu Z."/>
        </authorList>
    </citation>
    <scope>NUCLEOTIDE SEQUENCE</scope>
</reference>
<dbReference type="Gene3D" id="1.10.238.20">
    <property type="entry name" value="Pheromone/general odorant binding protein domain"/>
    <property type="match status" value="1"/>
</dbReference>
<gene>
    <name evidence="3" type="primary">obp7</name>
</gene>
<feature type="signal peptide" evidence="2">
    <location>
        <begin position="1"/>
        <end position="22"/>
    </location>
</feature>
<proteinExistence type="evidence at transcript level"/>
<dbReference type="SMART" id="SM00708">
    <property type="entry name" value="PhBP"/>
    <property type="match status" value="1"/>
</dbReference>
<dbReference type="Pfam" id="PF01395">
    <property type="entry name" value="PBP_GOBP"/>
    <property type="match status" value="1"/>
</dbReference>
<organism evidence="3">
    <name type="scientific">Laodelphax striatellus</name>
    <name type="common">Small brown planthopper</name>
    <name type="synonym">Delphax striatella</name>
    <dbReference type="NCBI Taxonomy" id="195883"/>
    <lineage>
        <taxon>Eukaryota</taxon>
        <taxon>Metazoa</taxon>
        <taxon>Ecdysozoa</taxon>
        <taxon>Arthropoda</taxon>
        <taxon>Hexapoda</taxon>
        <taxon>Insecta</taxon>
        <taxon>Pterygota</taxon>
        <taxon>Neoptera</taxon>
        <taxon>Paraneoptera</taxon>
        <taxon>Hemiptera</taxon>
        <taxon>Auchenorrhyncha</taxon>
        <taxon>Fulgoroidea</taxon>
        <taxon>Delphacidae</taxon>
        <taxon>Criomorphinae</taxon>
        <taxon>Laodelphax</taxon>
    </lineage>
</organism>
<name>A0A096W1J4_LAOST</name>
<dbReference type="InterPro" id="IPR036728">
    <property type="entry name" value="PBP_GOBP_sf"/>
</dbReference>
<dbReference type="AlphaFoldDB" id="A0A096W1J4"/>
<evidence type="ECO:0000313" key="3">
    <source>
        <dbReference type="EMBL" id="AGZ04926.1"/>
    </source>
</evidence>
<dbReference type="EMBL" id="KC516751">
    <property type="protein sequence ID" value="AGZ04926.1"/>
    <property type="molecule type" value="mRNA"/>
</dbReference>
<dbReference type="GO" id="GO:0005549">
    <property type="term" value="F:odorant binding"/>
    <property type="evidence" value="ECO:0007669"/>
    <property type="project" value="InterPro"/>
</dbReference>
<dbReference type="CDD" id="cd23992">
    <property type="entry name" value="PBP_GOBP"/>
    <property type="match status" value="1"/>
</dbReference>
<accession>A0A096W1J4</accession>
<dbReference type="PANTHER" id="PTHR11857">
    <property type="entry name" value="ODORANT BINDING PROTEIN-RELATED"/>
    <property type="match status" value="1"/>
</dbReference>